<name>A0A7Y0YHE8_9ACTO</name>
<accession>A0A7Y0YHE8</accession>
<sequence>MSKTDLRARPIFHRQGDAIDAHLTVVMAALAVSRYLYQKTGITTKKLVRKLRPICRTLARIGNTEIPIGDPIPDEIQQILQKIPFNPHT</sequence>
<proteinExistence type="predicted"/>
<evidence type="ECO:0000313" key="1">
    <source>
        <dbReference type="EMBL" id="NMX02639.1"/>
    </source>
</evidence>
<protein>
    <submittedName>
        <fullName evidence="1">Uncharacterized protein</fullName>
    </submittedName>
</protein>
<dbReference type="EMBL" id="JABCUS010000002">
    <property type="protein sequence ID" value="NMX02639.1"/>
    <property type="molecule type" value="Genomic_DNA"/>
</dbReference>
<gene>
    <name evidence="1" type="ORF">HHJ77_01480</name>
</gene>
<comment type="caution">
    <text evidence="1">The sequence shown here is derived from an EMBL/GenBank/DDBJ whole genome shotgun (WGS) entry which is preliminary data.</text>
</comment>
<dbReference type="AlphaFoldDB" id="A0A7Y0YHE8"/>
<evidence type="ECO:0000313" key="2">
    <source>
        <dbReference type="Proteomes" id="UP000575397"/>
    </source>
</evidence>
<organism evidence="1 2">
    <name type="scientific">Mobiluncus mulieris</name>
    <dbReference type="NCBI Taxonomy" id="2052"/>
    <lineage>
        <taxon>Bacteria</taxon>
        <taxon>Bacillati</taxon>
        <taxon>Actinomycetota</taxon>
        <taxon>Actinomycetes</taxon>
        <taxon>Actinomycetales</taxon>
        <taxon>Actinomycetaceae</taxon>
        <taxon>Mobiluncus</taxon>
    </lineage>
</organism>
<reference evidence="1 2" key="1">
    <citation type="submission" date="2020-04" db="EMBL/GenBank/DDBJ databases">
        <title>Antimicrobial susceptibility and clonality of vaginal-derived multi-drug resistant Mobiluncus isolates in China.</title>
        <authorList>
            <person name="Zhang X."/>
        </authorList>
    </citation>
    <scope>NUCLEOTIDE SEQUENCE [LARGE SCALE GENOMIC DNA]</scope>
    <source>
        <strain evidence="1 2">12</strain>
    </source>
</reference>
<dbReference type="Proteomes" id="UP000575397">
    <property type="component" value="Unassembled WGS sequence"/>
</dbReference>